<gene>
    <name evidence="6" type="ORF">ACFPJ6_05180</name>
</gene>
<dbReference type="InterPro" id="IPR029062">
    <property type="entry name" value="Class_I_gatase-like"/>
</dbReference>
<evidence type="ECO:0000256" key="4">
    <source>
        <dbReference type="SAM" id="MobiDB-lite"/>
    </source>
</evidence>
<keyword evidence="2" id="KW-0547">Nucleotide-binding</keyword>
<evidence type="ECO:0000256" key="2">
    <source>
        <dbReference type="ARBA" id="ARBA00022741"/>
    </source>
</evidence>
<keyword evidence="1" id="KW-0436">Ligase</keyword>
<keyword evidence="3" id="KW-0067">ATP-binding</keyword>
<proteinExistence type="predicted"/>
<dbReference type="Gene3D" id="1.20.120.1910">
    <property type="entry name" value="Cysteine-tRNA ligase, C-terminal anti-codon recognition domain"/>
    <property type="match status" value="1"/>
</dbReference>
<feature type="compositionally biased region" description="Low complexity" evidence="4">
    <location>
        <begin position="266"/>
        <end position="299"/>
    </location>
</feature>
<comment type="caution">
    <text evidence="6">The sequence shown here is derived from an EMBL/GenBank/DDBJ whole genome shotgun (WGS) entry which is preliminary data.</text>
</comment>
<name>A0ABW0GKN0_9MICO</name>
<accession>A0ABW0GKN0</accession>
<reference evidence="7" key="1">
    <citation type="journal article" date="2019" name="Int. J. Syst. Evol. Microbiol.">
        <title>The Global Catalogue of Microorganisms (GCM) 10K type strain sequencing project: providing services to taxonomists for standard genome sequencing and annotation.</title>
        <authorList>
            <consortium name="The Broad Institute Genomics Platform"/>
            <consortium name="The Broad Institute Genome Sequencing Center for Infectious Disease"/>
            <person name="Wu L."/>
            <person name="Ma J."/>
        </authorList>
    </citation>
    <scope>NUCLEOTIDE SEQUENCE [LARGE SCALE GENOMIC DNA]</scope>
    <source>
        <strain evidence="7">CCUG 43114</strain>
    </source>
</reference>
<organism evidence="6 7">
    <name type="scientific">Aquipuribacter nitratireducens</name>
    <dbReference type="NCBI Taxonomy" id="650104"/>
    <lineage>
        <taxon>Bacteria</taxon>
        <taxon>Bacillati</taxon>
        <taxon>Actinomycetota</taxon>
        <taxon>Actinomycetes</taxon>
        <taxon>Micrococcales</taxon>
        <taxon>Intrasporangiaceae</taxon>
        <taxon>Aquipuribacter</taxon>
    </lineage>
</organism>
<feature type="region of interest" description="Disordered" evidence="4">
    <location>
        <begin position="264"/>
        <end position="312"/>
    </location>
</feature>
<dbReference type="SUPFAM" id="SSF47323">
    <property type="entry name" value="Anticodon-binding domain of a subclass of class I aminoacyl-tRNA synthetases"/>
    <property type="match status" value="1"/>
</dbReference>
<keyword evidence="7" id="KW-1185">Reference proteome</keyword>
<dbReference type="Gene3D" id="3.40.50.880">
    <property type="match status" value="1"/>
</dbReference>
<evidence type="ECO:0000313" key="6">
    <source>
        <dbReference type="EMBL" id="MFC5380174.1"/>
    </source>
</evidence>
<sequence length="442" mass="46196">MSRIVVMGSGETAPTMVKTHRSVLADTFPDGGPSGTALALDTTFGFQDNADELVERTLQYFEQSVGRRVGVARWRRADAPSGEAERTLADLEQARWLFAGPGSPTYALRQWRGTGVAAAMTDVVRRGGTLVVGSAAACTVGSHAVPVYEIYKAGEDLHWAEGLDVLGALAGVPAALVPHFDNAEGGTYDTRYCYLGAARLRAMEALLPDGVGVVGVDEHTALLLDLAAGTATVRGSGVVTLRYRDHEVALADGRTVETGWVGDVVAGRGPAEPGAAPPASTTSASASAPPTTSASTDTAGRPDDAAAPGSATSLRAAVDAERERFDAAMAASDVDAAVAAVHAVEQSMQDWLSDTLQSDDRDHARRVLRAMVVRLGELARTGARDPRDVVGGYVELLLSLRARARADKDFATSDHVRDGLADLGVEVRDTPDGAEWLLPASA</sequence>
<evidence type="ECO:0000256" key="3">
    <source>
        <dbReference type="ARBA" id="ARBA00022840"/>
    </source>
</evidence>
<dbReference type="Pfam" id="PF23493">
    <property type="entry name" value="CysS_C"/>
    <property type="match status" value="1"/>
</dbReference>
<protein>
    <recommendedName>
        <fullName evidence="5">Cysteinyl-tRNA ligase anticodon binding domain-containing protein</fullName>
    </recommendedName>
</protein>
<dbReference type="Proteomes" id="UP001596122">
    <property type="component" value="Unassembled WGS sequence"/>
</dbReference>
<dbReference type="InterPro" id="IPR009080">
    <property type="entry name" value="tRNAsynth_Ia_anticodon-bd"/>
</dbReference>
<evidence type="ECO:0000256" key="1">
    <source>
        <dbReference type="ARBA" id="ARBA00022598"/>
    </source>
</evidence>
<dbReference type="RefSeq" id="WP_340267061.1">
    <property type="nucleotide sequence ID" value="NZ_JBBEOG010000001.1"/>
</dbReference>
<dbReference type="EMBL" id="JBHSLD010000006">
    <property type="protein sequence ID" value="MFC5380174.1"/>
    <property type="molecule type" value="Genomic_DNA"/>
</dbReference>
<feature type="domain" description="Cysteinyl-tRNA ligase anticodon binding" evidence="5">
    <location>
        <begin position="396"/>
        <end position="436"/>
    </location>
</feature>
<evidence type="ECO:0000259" key="5">
    <source>
        <dbReference type="Pfam" id="PF23493"/>
    </source>
</evidence>
<evidence type="ECO:0000313" key="7">
    <source>
        <dbReference type="Proteomes" id="UP001596122"/>
    </source>
</evidence>
<dbReference type="InterPro" id="IPR056411">
    <property type="entry name" value="CysS_C"/>
</dbReference>